<dbReference type="Gramene" id="C.cajan_17277.t">
    <property type="protein sequence ID" value="C.cajan_17277.t"/>
    <property type="gene ID" value="C.cajan_17277"/>
</dbReference>
<feature type="region of interest" description="Disordered" evidence="5">
    <location>
        <begin position="387"/>
        <end position="518"/>
    </location>
</feature>
<organism evidence="7 8">
    <name type="scientific">Cajanus cajan</name>
    <name type="common">Pigeon pea</name>
    <name type="synonym">Cajanus indicus</name>
    <dbReference type="NCBI Taxonomy" id="3821"/>
    <lineage>
        <taxon>Eukaryota</taxon>
        <taxon>Viridiplantae</taxon>
        <taxon>Streptophyta</taxon>
        <taxon>Embryophyta</taxon>
        <taxon>Tracheophyta</taxon>
        <taxon>Spermatophyta</taxon>
        <taxon>Magnoliopsida</taxon>
        <taxon>eudicotyledons</taxon>
        <taxon>Gunneridae</taxon>
        <taxon>Pentapetalae</taxon>
        <taxon>rosids</taxon>
        <taxon>fabids</taxon>
        <taxon>Fabales</taxon>
        <taxon>Fabaceae</taxon>
        <taxon>Papilionoideae</taxon>
        <taxon>50 kb inversion clade</taxon>
        <taxon>NPAAA clade</taxon>
        <taxon>indigoferoid/millettioid clade</taxon>
        <taxon>Phaseoleae</taxon>
        <taxon>Cajanus</taxon>
    </lineage>
</organism>
<dbReference type="STRING" id="3821.A0A151T884"/>
<feature type="region of interest" description="Disordered" evidence="5">
    <location>
        <begin position="334"/>
        <end position="364"/>
    </location>
</feature>
<sequence length="518" mass="57083">MKGALDRTKVVLRHLPPSISEAALLAQIDAVFAGCYNWLSFRPGKISQKHTSYSRAYIDFKRPEDVIVFAEFFDGHVFVNEKGTQFKVIVEYAPSQRVPRQWSKKDGRDGTIYKDSEYLEFLELLAKPVENLPSAEIQLEKREAERSGGAKDIPIITPLMDFVRQKRAAKGPRRLLSNGKVSRRAGTSSNGSPSSATPRRGSGKKRVSATMYVARDPGKSSTIKDKSTYTLVPRQGDQHLSNKASNMASSDGNQSFDENAILSGVSGNNDAGKKKVLLLKGKEREIITVSDLDSMSQHHNVTSSAKTIISSTVLKQNQRHEGSGRIIRSILSKKELRQSQSSRAMSEQQVQTSNIEKEKQPPRPLHVQLILKGTNGTLENKIGVHDSHVSVERQERHLRHKDRPDRGVWTSRSNGGDESFSSAASSRVDSLEGGHADLKHDMPNARSGEVKSLGSVRTSHSSENGFNKHFGRRGATHGVKDVDGYSVSSEGKQPRRSGTSAYGSNEKQVWVQKASSGT</sequence>
<dbReference type="AlphaFoldDB" id="A0A151T884"/>
<dbReference type="InterPro" id="IPR039722">
    <property type="entry name" value="Upf3"/>
</dbReference>
<evidence type="ECO:0000256" key="5">
    <source>
        <dbReference type="SAM" id="MobiDB-lite"/>
    </source>
</evidence>
<dbReference type="GO" id="GO:0005737">
    <property type="term" value="C:cytoplasm"/>
    <property type="evidence" value="ECO:0007669"/>
    <property type="project" value="TreeGrafter"/>
</dbReference>
<dbReference type="GO" id="GO:0003729">
    <property type="term" value="F:mRNA binding"/>
    <property type="evidence" value="ECO:0007669"/>
    <property type="project" value="TreeGrafter"/>
</dbReference>
<proteinExistence type="inferred from homology"/>
<dbReference type="Proteomes" id="UP000075243">
    <property type="component" value="Chromosome 8"/>
</dbReference>
<reference evidence="7 8" key="1">
    <citation type="journal article" date="2012" name="Nat. Biotechnol.">
        <title>Draft genome sequence of pigeonpea (Cajanus cajan), an orphan legume crop of resource-poor farmers.</title>
        <authorList>
            <person name="Varshney R.K."/>
            <person name="Chen W."/>
            <person name="Li Y."/>
            <person name="Bharti A.K."/>
            <person name="Saxena R.K."/>
            <person name="Schlueter J.A."/>
            <person name="Donoghue M.T."/>
            <person name="Azam S."/>
            <person name="Fan G."/>
            <person name="Whaley A.M."/>
            <person name="Farmer A.D."/>
            <person name="Sheridan J."/>
            <person name="Iwata A."/>
            <person name="Tuteja R."/>
            <person name="Penmetsa R.V."/>
            <person name="Wu W."/>
            <person name="Upadhyaya H.D."/>
            <person name="Yang S.P."/>
            <person name="Shah T."/>
            <person name="Saxena K.B."/>
            <person name="Michael T."/>
            <person name="McCombie W.R."/>
            <person name="Yang B."/>
            <person name="Zhang G."/>
            <person name="Yang H."/>
            <person name="Wang J."/>
            <person name="Spillane C."/>
            <person name="Cook D.R."/>
            <person name="May G.D."/>
            <person name="Xu X."/>
            <person name="Jackson S.A."/>
        </authorList>
    </citation>
    <scope>NUCLEOTIDE SEQUENCE [LARGE SCALE GENOMIC DNA]</scope>
    <source>
        <strain evidence="8">cv. Asha</strain>
    </source>
</reference>
<evidence type="ECO:0000313" key="8">
    <source>
        <dbReference type="Proteomes" id="UP000075243"/>
    </source>
</evidence>
<feature type="region of interest" description="Disordered" evidence="5">
    <location>
        <begin position="167"/>
        <end position="210"/>
    </location>
</feature>
<evidence type="ECO:0000256" key="2">
    <source>
        <dbReference type="ARBA" id="ARBA00005991"/>
    </source>
</evidence>
<dbReference type="OMA" id="CCKLWRS"/>
<dbReference type="PANTHER" id="PTHR13112:SF0">
    <property type="entry name" value="FI21285P1"/>
    <property type="match status" value="1"/>
</dbReference>
<dbReference type="SUPFAM" id="SSF54928">
    <property type="entry name" value="RNA-binding domain, RBD"/>
    <property type="match status" value="1"/>
</dbReference>
<dbReference type="CDD" id="cd12455">
    <property type="entry name" value="RRM_like_Smg4_UPF3"/>
    <property type="match status" value="1"/>
</dbReference>
<comment type="subcellular location">
    <subcellularLocation>
        <location evidence="1">Nucleus</location>
    </subcellularLocation>
</comment>
<dbReference type="Gene3D" id="3.30.70.330">
    <property type="match status" value="1"/>
</dbReference>
<dbReference type="InterPro" id="IPR005120">
    <property type="entry name" value="UPF3_dom"/>
</dbReference>
<gene>
    <name evidence="7" type="ORF">KK1_017788</name>
</gene>
<dbReference type="InterPro" id="IPR035979">
    <property type="entry name" value="RBD_domain_sf"/>
</dbReference>
<dbReference type="PANTHER" id="PTHR13112">
    <property type="entry name" value="UPF3 REGULATOR OF NONSENSE TRANSCRIPTS-LIKE PROTEIN"/>
    <property type="match status" value="1"/>
</dbReference>
<evidence type="ECO:0000256" key="3">
    <source>
        <dbReference type="ARBA" id="ARBA00023161"/>
    </source>
</evidence>
<name>A0A151T884_CAJCA</name>
<feature type="compositionally biased region" description="Polar residues" evidence="5">
    <location>
        <begin position="338"/>
        <end position="354"/>
    </location>
</feature>
<evidence type="ECO:0000313" key="7">
    <source>
        <dbReference type="EMBL" id="KYP63221.1"/>
    </source>
</evidence>
<feature type="compositionally biased region" description="Basic and acidic residues" evidence="5">
    <location>
        <begin position="429"/>
        <end position="443"/>
    </location>
</feature>
<dbReference type="EMBL" id="CM003610">
    <property type="protein sequence ID" value="KYP63221.1"/>
    <property type="molecule type" value="Genomic_DNA"/>
</dbReference>
<dbReference type="GO" id="GO:0005730">
    <property type="term" value="C:nucleolus"/>
    <property type="evidence" value="ECO:0007669"/>
    <property type="project" value="TreeGrafter"/>
</dbReference>
<feature type="compositionally biased region" description="Polar residues" evidence="5">
    <location>
        <begin position="455"/>
        <end position="465"/>
    </location>
</feature>
<keyword evidence="4" id="KW-0539">Nucleus</keyword>
<keyword evidence="3" id="KW-0866">Nonsense-mediated mRNA decay</keyword>
<feature type="compositionally biased region" description="Polar residues" evidence="5">
    <location>
        <begin position="185"/>
        <end position="197"/>
    </location>
</feature>
<comment type="similarity">
    <text evidence="2">Belongs to the RENT3 family.</text>
</comment>
<dbReference type="FunFam" id="3.30.70.330:FF:000255">
    <property type="entry name" value="Regulator of nonsense transcripts UPF3"/>
    <property type="match status" value="1"/>
</dbReference>
<evidence type="ECO:0000256" key="1">
    <source>
        <dbReference type="ARBA" id="ARBA00004123"/>
    </source>
</evidence>
<protein>
    <submittedName>
        <fullName evidence="7">Regulator of nonsense transcripts 3A</fullName>
    </submittedName>
</protein>
<keyword evidence="8" id="KW-1185">Reference proteome</keyword>
<evidence type="ECO:0000256" key="4">
    <source>
        <dbReference type="ARBA" id="ARBA00023242"/>
    </source>
</evidence>
<accession>A0A151T884</accession>
<dbReference type="Pfam" id="PF03467">
    <property type="entry name" value="Smg4_UPF3"/>
    <property type="match status" value="1"/>
</dbReference>
<evidence type="ECO:0000259" key="6">
    <source>
        <dbReference type="Pfam" id="PF03467"/>
    </source>
</evidence>
<dbReference type="GO" id="GO:0045727">
    <property type="term" value="P:positive regulation of translation"/>
    <property type="evidence" value="ECO:0007669"/>
    <property type="project" value="TreeGrafter"/>
</dbReference>
<feature type="domain" description="UPF3" evidence="6">
    <location>
        <begin position="7"/>
        <end position="168"/>
    </location>
</feature>
<feature type="compositionally biased region" description="Polar residues" evidence="5">
    <location>
        <begin position="486"/>
        <end position="518"/>
    </location>
</feature>
<dbReference type="GO" id="GO:0000184">
    <property type="term" value="P:nuclear-transcribed mRNA catabolic process, nonsense-mediated decay"/>
    <property type="evidence" value="ECO:0007669"/>
    <property type="project" value="UniProtKB-KW"/>
</dbReference>
<dbReference type="InterPro" id="IPR012677">
    <property type="entry name" value="Nucleotide-bd_a/b_plait_sf"/>
</dbReference>